<evidence type="ECO:0000313" key="4">
    <source>
        <dbReference type="EMBL" id="MCM6776094.1"/>
    </source>
</evidence>
<feature type="compositionally biased region" description="Low complexity" evidence="2">
    <location>
        <begin position="313"/>
        <end position="324"/>
    </location>
</feature>
<dbReference type="InterPro" id="IPR038332">
    <property type="entry name" value="PPE_sf"/>
</dbReference>
<keyword evidence="5" id="KW-1185">Reference proteome</keyword>
<evidence type="ECO:0000256" key="1">
    <source>
        <dbReference type="ARBA" id="ARBA00010652"/>
    </source>
</evidence>
<proteinExistence type="inferred from homology"/>
<comment type="similarity">
    <text evidence="1">Belongs to the mycobacterial PPE family.</text>
</comment>
<name>A0A9X2IYV5_9NOCA</name>
<dbReference type="InterPro" id="IPR000030">
    <property type="entry name" value="PPE_dom"/>
</dbReference>
<evidence type="ECO:0000313" key="5">
    <source>
        <dbReference type="Proteomes" id="UP001139157"/>
    </source>
</evidence>
<evidence type="ECO:0000259" key="3">
    <source>
        <dbReference type="Pfam" id="PF00823"/>
    </source>
</evidence>
<dbReference type="EMBL" id="JAMRXG010000009">
    <property type="protein sequence ID" value="MCM6776094.1"/>
    <property type="molecule type" value="Genomic_DNA"/>
</dbReference>
<dbReference type="SUPFAM" id="SSF140459">
    <property type="entry name" value="PE/PPE dimer-like"/>
    <property type="match status" value="1"/>
</dbReference>
<reference evidence="4" key="1">
    <citation type="submission" date="2022-06" db="EMBL/GenBank/DDBJ databases">
        <title>Novel species in genus nocardia.</title>
        <authorList>
            <person name="Li F."/>
        </authorList>
    </citation>
    <scope>NUCLEOTIDE SEQUENCE</scope>
    <source>
        <strain evidence="4">CDC141</strain>
    </source>
</reference>
<dbReference type="RefSeq" id="WP_251914408.1">
    <property type="nucleotide sequence ID" value="NZ_JAMRXG010000009.1"/>
</dbReference>
<organism evidence="4 5">
    <name type="scientific">Nocardia pulmonis</name>
    <dbReference type="NCBI Taxonomy" id="2951408"/>
    <lineage>
        <taxon>Bacteria</taxon>
        <taxon>Bacillati</taxon>
        <taxon>Actinomycetota</taxon>
        <taxon>Actinomycetes</taxon>
        <taxon>Mycobacteriales</taxon>
        <taxon>Nocardiaceae</taxon>
        <taxon>Nocardia</taxon>
    </lineage>
</organism>
<dbReference type="Gene3D" id="1.20.1260.20">
    <property type="entry name" value="PPE superfamily"/>
    <property type="match status" value="1"/>
</dbReference>
<feature type="domain" description="PPE" evidence="3">
    <location>
        <begin position="14"/>
        <end position="176"/>
    </location>
</feature>
<protein>
    <submittedName>
        <fullName evidence="4">PPE family protein</fullName>
    </submittedName>
</protein>
<feature type="region of interest" description="Disordered" evidence="2">
    <location>
        <begin position="313"/>
        <end position="334"/>
    </location>
</feature>
<gene>
    <name evidence="4" type="ORF">NDR86_21660</name>
</gene>
<comment type="caution">
    <text evidence="4">The sequence shown here is derived from an EMBL/GenBank/DDBJ whole genome shotgun (WGS) entry which is preliminary data.</text>
</comment>
<sequence>MIEPPKPGFTGVIWEAREAGRLAQDLTTGPGPVPMAEAGLAWARLAVGFGAAAIEYEQIIATLRGAWQSSASESVHQQVAKLRDWLADAAVAAGSNAAKAEAQAAAYELARLTMPNAAHIAAIEAVQRSIEQIGAAMGAPIKAVAAATDTEADAAKATASRVMRVYEAATEPLATPWAHTEPPVLTAGASLEAERGGTPLPQPPTATVPTGMPAMPAGFGMGPTPVAPVKTEYRAPVYAQSGQASEVRVPQQITVPVGEPATPMPAAVPPGAAAAAAAQTDEEHRAGLVAEGADVIGLEGGIVSAPAVLGAPPETAAPAAAPEAGRAIPDRGES</sequence>
<evidence type="ECO:0000256" key="2">
    <source>
        <dbReference type="SAM" id="MobiDB-lite"/>
    </source>
</evidence>
<dbReference type="AlphaFoldDB" id="A0A9X2IYV5"/>
<dbReference type="Proteomes" id="UP001139157">
    <property type="component" value="Unassembled WGS sequence"/>
</dbReference>
<accession>A0A9X2IYV5</accession>
<dbReference type="Pfam" id="PF00823">
    <property type="entry name" value="PPE"/>
    <property type="match status" value="1"/>
</dbReference>